<evidence type="ECO:0008006" key="6">
    <source>
        <dbReference type="Google" id="ProtNLM"/>
    </source>
</evidence>
<sequence>MTEQQLEAANFDPNVRRPSPPVLIQMIRASLLKRVAQELVNNPHVGKLLETRSPSDFIKSIRLLPLYKSVLCDLKQRVQQILSSVDQDDLDQLVSAFGSSCFISSQDLSTLGLNVLHTDVDNDLVGNLKSIGFLCPKQQNERDPGSSSSSSSAASSMTLRPRSSKLDKSPRYKLEYMLSTSSNRPLDQNPQNEPAQSTKRVVVDESSRPSRKPQLVHSFSDADSSLSSCFNQDGFSVLNQDELVSLANALDRNLSQLGNRQQALRQLVHLPIIDVQACEAWAATTNLNPREAMENQGRLSSPRLTSTKKLVGNRSNAFGVSPIRKSTVSSLTGDGKQANCMRDTPLYDFQQTAGDGLDSGGLRRGLADALNDEDVTLWSLALRYVSKGLSTTPPNIRETYNLLLEHIYRQFNFNSNKLPAVRDGVDLTAYPLDRIFRACNLMNQFHRRIPSFWIRYSEQFLNEIIGRCLIVLSVNCTEIPETKWEGQKFNPICLISLVDPKAEWFTKWMHGTYSRNPLTTQLQKNNKLLTFSLRVVLRFLENDTTSKEPKSFSGRNSGAEENEVLKYTASELDYAVFVHSINLIYRLLCYARGRRLFPVKLEGLAKSKGPSESNMVSITSLICSMLAFVISEEKQSTVCRSDFHPLYVVANILASLARNSGACQSCYGDDPERKHKSMARARNKGSSKESYDQPLSILLSDIYLLAEKEGLKKNPSQSSINPQRLSTAVWILQNLCSHKNGRNLFRIPRNCPNGSQKPCVTILSATANVLNQKSRSSFIPQSIVVELVKLCQELYEFSNNSDLSGVAEVYILVSQLWEYLNSPSQFGDDTKAMKPSEIGENFLSCLLRLAESSKGLAVLKDSGLLNECAQKITLAYKKPEKVTLRPRSRGVIFSQLTSFVGGIQALDKTGFIESVIQATWKSLEYMERSLPLDRSLDISCDHGSQPPSWPVDPLDRTVFTNFINLVNMTWSFKAVSFLLRDLKIGGKTDSCIPSNFQELFDRIILVNTTSKLQRLYNLEQTQLFGLRLLSCMLTNLDTALFLQSEFNVINYLLDCQKDNMSESENGVVILDALSVERNYLLTKCLVIGGPNERRLPPRQTCEHTVPPYPYPMITSVPSVEEVAVFDLLNPKSSNYTICDLPPCTSWYAHYFKSSTTATTRTDENYGAGRILLTLLQYAESNRQPVNSTENAKQWVKSCTAAIMQMKKKKPPTESPETRPMTASNVALFFDRCLTCGRYTKMNKVLPIQEFQEMIEASAIASVKLTEMDELGVEMTVRYGQRIGVLPSISQKHTSDATCTEALSSLIRRVRWSLDPQNQKSIRKRSRSRSVTPKQTGPPRRICPVGFDWFTATIFLIFNGDPKRSWHFLAQFAGDLRSLYLWPFRCQFVRTFDDSGDLTPLTFHSAHFLDHLIALECPDLYNTFQMVELPPSQIFCRWMNQCFWNYLDWSDIADIVALNLLYSPPYHIYVGLAILRHLKDVIRLATVECPTQQEQQPKQLVVFLQEQPIRGFDVSKNLGYMEELHRKYGDELEKQLSCFEMSRTFSPA</sequence>
<feature type="region of interest" description="Disordered" evidence="1">
    <location>
        <begin position="136"/>
        <end position="166"/>
    </location>
</feature>
<feature type="domain" description="BROMI C-terminal Rab TBC-like" evidence="3">
    <location>
        <begin position="1033"/>
        <end position="1118"/>
    </location>
</feature>
<dbReference type="Pfam" id="PF23440">
    <property type="entry name" value="BROMI_C"/>
    <property type="match status" value="2"/>
</dbReference>
<dbReference type="InterPro" id="IPR035969">
    <property type="entry name" value="Rab-GAP_TBC_sf"/>
</dbReference>
<organism evidence="4 5">
    <name type="scientific">Calicophoron daubneyi</name>
    <name type="common">Rumen fluke</name>
    <name type="synonym">Paramphistomum daubneyi</name>
    <dbReference type="NCBI Taxonomy" id="300641"/>
    <lineage>
        <taxon>Eukaryota</taxon>
        <taxon>Metazoa</taxon>
        <taxon>Spiralia</taxon>
        <taxon>Lophotrochozoa</taxon>
        <taxon>Platyhelminthes</taxon>
        <taxon>Trematoda</taxon>
        <taxon>Digenea</taxon>
        <taxon>Plagiorchiida</taxon>
        <taxon>Pronocephalata</taxon>
        <taxon>Paramphistomoidea</taxon>
        <taxon>Paramphistomidae</taxon>
        <taxon>Calicophoron</taxon>
    </lineage>
</organism>
<name>A0AAV2TK71_CALDB</name>
<feature type="region of interest" description="Disordered" evidence="1">
    <location>
        <begin position="670"/>
        <end position="689"/>
    </location>
</feature>
<feature type="region of interest" description="Disordered" evidence="1">
    <location>
        <begin position="1316"/>
        <end position="1338"/>
    </location>
</feature>
<protein>
    <recommendedName>
        <fullName evidence="6">Protein broad-minded</fullName>
    </recommendedName>
</protein>
<dbReference type="Proteomes" id="UP001497525">
    <property type="component" value="Unassembled WGS sequence"/>
</dbReference>
<accession>A0AAV2TK71</accession>
<reference evidence="4" key="1">
    <citation type="submission" date="2024-06" db="EMBL/GenBank/DDBJ databases">
        <authorList>
            <person name="Liu X."/>
            <person name="Lenzi L."/>
            <person name="Haldenby T S."/>
            <person name="Uol C."/>
        </authorList>
    </citation>
    <scope>NUCLEOTIDE SEQUENCE</scope>
</reference>
<feature type="domain" description="BROMI middle region" evidence="2">
    <location>
        <begin position="361"/>
        <end position="667"/>
    </location>
</feature>
<evidence type="ECO:0000259" key="3">
    <source>
        <dbReference type="Pfam" id="PF23440"/>
    </source>
</evidence>
<feature type="domain" description="BROMI C-terminal Rab TBC-like" evidence="3">
    <location>
        <begin position="1187"/>
        <end position="1531"/>
    </location>
</feature>
<feature type="domain" description="BROMI middle region" evidence="2">
    <location>
        <begin position="839"/>
        <end position="1012"/>
    </location>
</feature>
<dbReference type="EMBL" id="CAXLJL010000356">
    <property type="protein sequence ID" value="CAL5136772.1"/>
    <property type="molecule type" value="Genomic_DNA"/>
</dbReference>
<dbReference type="InterPro" id="IPR055392">
    <property type="entry name" value="BROMI_C"/>
</dbReference>
<feature type="compositionally biased region" description="Basic residues" evidence="1">
    <location>
        <begin position="674"/>
        <end position="685"/>
    </location>
</feature>
<evidence type="ECO:0000256" key="1">
    <source>
        <dbReference type="SAM" id="MobiDB-lite"/>
    </source>
</evidence>
<feature type="region of interest" description="Disordered" evidence="1">
    <location>
        <begin position="180"/>
        <end position="217"/>
    </location>
</feature>
<evidence type="ECO:0000313" key="4">
    <source>
        <dbReference type="EMBL" id="CAL5136772.1"/>
    </source>
</evidence>
<dbReference type="Gene3D" id="1.10.472.80">
    <property type="entry name" value="Ypt/Rab-GAP domain of gyp1p, domain 3"/>
    <property type="match status" value="1"/>
</dbReference>
<dbReference type="SUPFAM" id="SSF47923">
    <property type="entry name" value="Ypt/Rab-GAP domain of gyp1p"/>
    <property type="match status" value="1"/>
</dbReference>
<evidence type="ECO:0000259" key="2">
    <source>
        <dbReference type="Pfam" id="PF14961"/>
    </source>
</evidence>
<feature type="compositionally biased region" description="Polar residues" evidence="1">
    <location>
        <begin position="180"/>
        <end position="199"/>
    </location>
</feature>
<evidence type="ECO:0000313" key="5">
    <source>
        <dbReference type="Proteomes" id="UP001497525"/>
    </source>
</evidence>
<dbReference type="InterPro" id="IPR032735">
    <property type="entry name" value="BROMI_M"/>
</dbReference>
<feature type="compositionally biased region" description="Low complexity" evidence="1">
    <location>
        <begin position="146"/>
        <end position="156"/>
    </location>
</feature>
<proteinExistence type="predicted"/>
<dbReference type="Pfam" id="PF14961">
    <property type="entry name" value="BROMI"/>
    <property type="match status" value="2"/>
</dbReference>
<comment type="caution">
    <text evidence="4">The sequence shown here is derived from an EMBL/GenBank/DDBJ whole genome shotgun (WGS) entry which is preliminary data.</text>
</comment>
<gene>
    <name evidence="4" type="ORF">CDAUBV1_LOCUS11075</name>
</gene>